<evidence type="ECO:0000256" key="2">
    <source>
        <dbReference type="SAM" id="SignalP"/>
    </source>
</evidence>
<organism evidence="3 4">
    <name type="scientific">Sandaracinus amylolyticus</name>
    <dbReference type="NCBI Taxonomy" id="927083"/>
    <lineage>
        <taxon>Bacteria</taxon>
        <taxon>Pseudomonadati</taxon>
        <taxon>Myxococcota</taxon>
        <taxon>Polyangia</taxon>
        <taxon>Polyangiales</taxon>
        <taxon>Sandaracinaceae</taxon>
        <taxon>Sandaracinus</taxon>
    </lineage>
</organism>
<reference evidence="3 4" key="1">
    <citation type="submission" date="2015-03" db="EMBL/GenBank/DDBJ databases">
        <title>Genome assembly of Sandaracinus amylolyticus DSM 53668.</title>
        <authorList>
            <person name="Sharma G."/>
            <person name="Subramanian S."/>
        </authorList>
    </citation>
    <scope>NUCLEOTIDE SEQUENCE [LARGE SCALE GENOMIC DNA]</scope>
    <source>
        <strain evidence="3 4">DSM 53668</strain>
    </source>
</reference>
<protein>
    <recommendedName>
        <fullName evidence="5">Secreted protein</fullName>
    </recommendedName>
</protein>
<evidence type="ECO:0000256" key="1">
    <source>
        <dbReference type="SAM" id="MobiDB-lite"/>
    </source>
</evidence>
<feature type="signal peptide" evidence="2">
    <location>
        <begin position="1"/>
        <end position="26"/>
    </location>
</feature>
<dbReference type="KEGG" id="samy:DB32_007595"/>
<dbReference type="RefSeq" id="WP_053237411.1">
    <property type="nucleotide sequence ID" value="NZ_CP011125.1"/>
</dbReference>
<gene>
    <name evidence="3" type="ORF">DB32_007595</name>
</gene>
<dbReference type="AlphaFoldDB" id="A0A0F6W927"/>
<evidence type="ECO:0008006" key="5">
    <source>
        <dbReference type="Google" id="ProtNLM"/>
    </source>
</evidence>
<dbReference type="EMBL" id="CP011125">
    <property type="protein sequence ID" value="AKF10446.1"/>
    <property type="molecule type" value="Genomic_DNA"/>
</dbReference>
<dbReference type="STRING" id="927083.DB32_007595"/>
<proteinExistence type="predicted"/>
<feature type="compositionally biased region" description="Low complexity" evidence="1">
    <location>
        <begin position="36"/>
        <end position="45"/>
    </location>
</feature>
<keyword evidence="4" id="KW-1185">Reference proteome</keyword>
<evidence type="ECO:0000313" key="4">
    <source>
        <dbReference type="Proteomes" id="UP000034883"/>
    </source>
</evidence>
<accession>A0A0F6W927</accession>
<evidence type="ECO:0000313" key="3">
    <source>
        <dbReference type="EMBL" id="AKF10446.1"/>
    </source>
</evidence>
<sequence length="206" mass="21653">MSMRPSVIALATLSLLLALAAPQSRAQEDHADDETAAAPAEPPTTRGRDEATAAVGQAGMTFELGSGFRVFVPAGLPIGDARRMRVATARAALNPAHVAEGFRRVGPIVSFDGAINATRSPVVVSLRQPRDPGRANLRLVLAMEQATICREGLDPLPNVANLCSGWELVDATWTDGRIEARLPAPGGYRLVFGTVPVPAEPAATEE</sequence>
<feature type="chain" id="PRO_5002511686" description="Secreted protein" evidence="2">
    <location>
        <begin position="27"/>
        <end position="206"/>
    </location>
</feature>
<name>A0A0F6W927_9BACT</name>
<keyword evidence="2" id="KW-0732">Signal</keyword>
<feature type="region of interest" description="Disordered" evidence="1">
    <location>
        <begin position="26"/>
        <end position="48"/>
    </location>
</feature>
<dbReference type="Proteomes" id="UP000034883">
    <property type="component" value="Chromosome"/>
</dbReference>